<evidence type="ECO:0000313" key="2">
    <source>
        <dbReference type="Proteomes" id="UP001055879"/>
    </source>
</evidence>
<comment type="caution">
    <text evidence="1">The sequence shown here is derived from an EMBL/GenBank/DDBJ whole genome shotgun (WGS) entry which is preliminary data.</text>
</comment>
<organism evidence="1 2">
    <name type="scientific">Arctium lappa</name>
    <name type="common">Greater burdock</name>
    <name type="synonym">Lappa major</name>
    <dbReference type="NCBI Taxonomy" id="4217"/>
    <lineage>
        <taxon>Eukaryota</taxon>
        <taxon>Viridiplantae</taxon>
        <taxon>Streptophyta</taxon>
        <taxon>Embryophyta</taxon>
        <taxon>Tracheophyta</taxon>
        <taxon>Spermatophyta</taxon>
        <taxon>Magnoliopsida</taxon>
        <taxon>eudicotyledons</taxon>
        <taxon>Gunneridae</taxon>
        <taxon>Pentapetalae</taxon>
        <taxon>asterids</taxon>
        <taxon>campanulids</taxon>
        <taxon>Asterales</taxon>
        <taxon>Asteraceae</taxon>
        <taxon>Carduoideae</taxon>
        <taxon>Cardueae</taxon>
        <taxon>Arctiinae</taxon>
        <taxon>Arctium</taxon>
    </lineage>
</organism>
<reference evidence="1 2" key="2">
    <citation type="journal article" date="2022" name="Mol. Ecol. Resour.">
        <title>The genomes of chicory, endive, great burdock and yacon provide insights into Asteraceae paleo-polyploidization history and plant inulin production.</title>
        <authorList>
            <person name="Fan W."/>
            <person name="Wang S."/>
            <person name="Wang H."/>
            <person name="Wang A."/>
            <person name="Jiang F."/>
            <person name="Liu H."/>
            <person name="Zhao H."/>
            <person name="Xu D."/>
            <person name="Zhang Y."/>
        </authorList>
    </citation>
    <scope>NUCLEOTIDE SEQUENCE [LARGE SCALE GENOMIC DNA]</scope>
    <source>
        <strain evidence="2">cv. Niubang</strain>
    </source>
</reference>
<accession>A0ACB9FKX8</accession>
<protein>
    <submittedName>
        <fullName evidence="1">Uncharacterized protein</fullName>
    </submittedName>
</protein>
<evidence type="ECO:0000313" key="1">
    <source>
        <dbReference type="EMBL" id="KAI3771460.1"/>
    </source>
</evidence>
<gene>
    <name evidence="1" type="ORF">L6452_02625</name>
</gene>
<sequence length="170" mass="19182">MARRSTRDPTEHHNIEATVTSGIVHISSGGTRVRKRKSPEDRRYEGPDEKTRESSGVRVSPRSSNKEKAPSARNKDKGKGVIVNERTRGRKQSSGEGMKVSSVIRTKKKGKKCRVQEENSDNDFETRKKEVGEGSCVRNKPGKQKNIEKKVKPPRISYFISVEQKVFAFV</sequence>
<dbReference type="Proteomes" id="UP001055879">
    <property type="component" value="Linkage Group LG01"/>
</dbReference>
<name>A0ACB9FKX8_ARCLA</name>
<keyword evidence="2" id="KW-1185">Reference proteome</keyword>
<dbReference type="EMBL" id="CM042047">
    <property type="protein sequence ID" value="KAI3771460.1"/>
    <property type="molecule type" value="Genomic_DNA"/>
</dbReference>
<reference evidence="2" key="1">
    <citation type="journal article" date="2022" name="Mol. Ecol. Resour.">
        <title>The genomes of chicory, endive, great burdock and yacon provide insights into Asteraceae palaeo-polyploidization history and plant inulin production.</title>
        <authorList>
            <person name="Fan W."/>
            <person name="Wang S."/>
            <person name="Wang H."/>
            <person name="Wang A."/>
            <person name="Jiang F."/>
            <person name="Liu H."/>
            <person name="Zhao H."/>
            <person name="Xu D."/>
            <person name="Zhang Y."/>
        </authorList>
    </citation>
    <scope>NUCLEOTIDE SEQUENCE [LARGE SCALE GENOMIC DNA]</scope>
    <source>
        <strain evidence="2">cv. Niubang</strain>
    </source>
</reference>
<proteinExistence type="predicted"/>